<sequence length="188" mass="21471">MYGARSSRTCSCKSSNQLRCDQCGKSFQYDPDCVGELGQHSFKNHWVNRIGHFAQGNENSTENTVQWISKAKVNVKCLKQEDLNDQYKTTVESWREGPTDLRCCQCGYTGPPYIRRQKNKVAYSRFGHYLLMACWPLCFVPISSRNEITLYCRKCGSFFGCYDLDSGSLVSSCYSSHFSLHSNKNCVI</sequence>
<accession>A0AAW1UB99</accession>
<dbReference type="EMBL" id="JARQZJ010000040">
    <property type="protein sequence ID" value="KAK9877201.1"/>
    <property type="molecule type" value="Genomic_DNA"/>
</dbReference>
<organism evidence="2 3">
    <name type="scientific">Henosepilachna vigintioctopunctata</name>
    <dbReference type="NCBI Taxonomy" id="420089"/>
    <lineage>
        <taxon>Eukaryota</taxon>
        <taxon>Metazoa</taxon>
        <taxon>Ecdysozoa</taxon>
        <taxon>Arthropoda</taxon>
        <taxon>Hexapoda</taxon>
        <taxon>Insecta</taxon>
        <taxon>Pterygota</taxon>
        <taxon>Neoptera</taxon>
        <taxon>Endopterygota</taxon>
        <taxon>Coleoptera</taxon>
        <taxon>Polyphaga</taxon>
        <taxon>Cucujiformia</taxon>
        <taxon>Coccinelloidea</taxon>
        <taxon>Coccinellidae</taxon>
        <taxon>Epilachninae</taxon>
        <taxon>Epilachnini</taxon>
        <taxon>Henosepilachna</taxon>
    </lineage>
</organism>
<keyword evidence="3" id="KW-1185">Reference proteome</keyword>
<protein>
    <recommendedName>
        <fullName evidence="1">LITAF domain-containing protein</fullName>
    </recommendedName>
</protein>
<dbReference type="AlphaFoldDB" id="A0AAW1UB99"/>
<feature type="domain" description="LITAF" evidence="1">
    <location>
        <begin position="97"/>
        <end position="162"/>
    </location>
</feature>
<evidence type="ECO:0000313" key="3">
    <source>
        <dbReference type="Proteomes" id="UP001431783"/>
    </source>
</evidence>
<proteinExistence type="predicted"/>
<evidence type="ECO:0000259" key="1">
    <source>
        <dbReference type="Pfam" id="PF10601"/>
    </source>
</evidence>
<evidence type="ECO:0000313" key="2">
    <source>
        <dbReference type="EMBL" id="KAK9877201.1"/>
    </source>
</evidence>
<name>A0AAW1UB99_9CUCU</name>
<comment type="caution">
    <text evidence="2">The sequence shown here is derived from an EMBL/GenBank/DDBJ whole genome shotgun (WGS) entry which is preliminary data.</text>
</comment>
<dbReference type="InterPro" id="IPR006629">
    <property type="entry name" value="LITAF"/>
</dbReference>
<dbReference type="Pfam" id="PF10601">
    <property type="entry name" value="zf-LITAF-like"/>
    <property type="match status" value="1"/>
</dbReference>
<gene>
    <name evidence="2" type="ORF">WA026_016949</name>
</gene>
<dbReference type="Proteomes" id="UP001431783">
    <property type="component" value="Unassembled WGS sequence"/>
</dbReference>
<reference evidence="2 3" key="1">
    <citation type="submission" date="2023-03" db="EMBL/GenBank/DDBJ databases">
        <title>Genome insight into feeding habits of ladybird beetles.</title>
        <authorList>
            <person name="Li H.-S."/>
            <person name="Huang Y.-H."/>
            <person name="Pang H."/>
        </authorList>
    </citation>
    <scope>NUCLEOTIDE SEQUENCE [LARGE SCALE GENOMIC DNA]</scope>
    <source>
        <strain evidence="2">SYSU_2023b</strain>
        <tissue evidence="2">Whole body</tissue>
    </source>
</reference>